<dbReference type="GO" id="GO:0008361">
    <property type="term" value="P:regulation of cell size"/>
    <property type="evidence" value="ECO:0007669"/>
    <property type="project" value="EnsemblFungi"/>
</dbReference>
<dbReference type="InterPro" id="IPR011006">
    <property type="entry name" value="CheY-like_superfamily"/>
</dbReference>
<dbReference type="STRING" id="1064592.G0V6V7"/>
<dbReference type="eggNOG" id="KOG0519">
    <property type="taxonomic scope" value="Eukaryota"/>
</dbReference>
<dbReference type="KEGG" id="ncs:NCAS_0A06450"/>
<dbReference type="InterPro" id="IPR036388">
    <property type="entry name" value="WH-like_DNA-bd_sf"/>
</dbReference>
<evidence type="ECO:0000259" key="14">
    <source>
        <dbReference type="PROSITE" id="PS50110"/>
    </source>
</evidence>
<dbReference type="Proteomes" id="UP000001640">
    <property type="component" value="Chromosome 1"/>
</dbReference>
<dbReference type="GO" id="GO:0005829">
    <property type="term" value="C:cytosol"/>
    <property type="evidence" value="ECO:0007669"/>
    <property type="project" value="EnsemblFungi"/>
</dbReference>
<keyword evidence="5 10" id="KW-0238">DNA-binding</keyword>
<dbReference type="GO" id="GO:0032993">
    <property type="term" value="C:protein-DNA complex"/>
    <property type="evidence" value="ECO:0007669"/>
    <property type="project" value="UniProtKB-ARBA"/>
</dbReference>
<organism evidence="15 16">
    <name type="scientific">Naumovozyma castellii</name>
    <name type="common">Yeast</name>
    <name type="synonym">Saccharomyces castellii</name>
    <dbReference type="NCBI Taxonomy" id="27288"/>
    <lineage>
        <taxon>Eukaryota</taxon>
        <taxon>Fungi</taxon>
        <taxon>Dikarya</taxon>
        <taxon>Ascomycota</taxon>
        <taxon>Saccharomycotina</taxon>
        <taxon>Saccharomycetes</taxon>
        <taxon>Saccharomycetales</taxon>
        <taxon>Saccharomycetaceae</taxon>
        <taxon>Naumovozyma</taxon>
    </lineage>
</organism>
<dbReference type="GO" id="GO:0006368">
    <property type="term" value="P:transcription elongation by RNA polymerase II"/>
    <property type="evidence" value="ECO:0007669"/>
    <property type="project" value="EnsemblFungi"/>
</dbReference>
<dbReference type="GO" id="GO:0005634">
    <property type="term" value="C:nucleus"/>
    <property type="evidence" value="ECO:0007669"/>
    <property type="project" value="UniProtKB-SubCell"/>
</dbReference>
<dbReference type="PANTHER" id="PTHR45339">
    <property type="entry name" value="HYBRID SIGNAL TRANSDUCTION HISTIDINE KINASE J"/>
    <property type="match status" value="1"/>
</dbReference>
<evidence type="ECO:0000256" key="8">
    <source>
        <dbReference type="ARBA" id="ARBA00059868"/>
    </source>
</evidence>
<dbReference type="GO" id="GO:0003700">
    <property type="term" value="F:DNA-binding transcription factor activity"/>
    <property type="evidence" value="ECO:0007669"/>
    <property type="project" value="UniProtKB-UniRule"/>
</dbReference>
<feature type="compositionally biased region" description="Polar residues" evidence="13">
    <location>
        <begin position="519"/>
        <end position="540"/>
    </location>
</feature>
<accession>G0V6V7</accession>
<evidence type="ECO:0000256" key="4">
    <source>
        <dbReference type="ARBA" id="ARBA00023015"/>
    </source>
</evidence>
<comment type="subcellular location">
    <subcellularLocation>
        <location evidence="1 10">Nucleus</location>
    </subcellularLocation>
</comment>
<dbReference type="SUPFAM" id="SSF46785">
    <property type="entry name" value="Winged helix' DNA-binding domain"/>
    <property type="match status" value="1"/>
</dbReference>
<dbReference type="CDD" id="cd17546">
    <property type="entry name" value="REC_hyHK_CKI1_RcsC-like"/>
    <property type="match status" value="1"/>
</dbReference>
<dbReference type="OrthoDB" id="424572at2759"/>
<feature type="domain" description="Response regulatory" evidence="14">
    <location>
        <begin position="382"/>
        <end position="496"/>
    </location>
</feature>
<evidence type="ECO:0000313" key="16">
    <source>
        <dbReference type="Proteomes" id="UP000001640"/>
    </source>
</evidence>
<dbReference type="Gene3D" id="3.40.50.2300">
    <property type="match status" value="1"/>
</dbReference>
<sequence length="609" mass="67662">MSFGNMNNNQGDYGNISLPLAGLPPHSIPPESSSMSPTSNTPLLPAQTGRPPANEFVRKLYTILEKNAYPDIVRWTENGDTFVVLDTGKFTEDILPNHFKHSNFASFVRQLNKYDFHKIKKKVTDVERSWEFKHPSFRRHFDEGLDNIKRKPTTSKRLPMDDDALTGGGASISLQAQTEYILNNTVKKDNFNKLKKNFDDIRSELDEVKMDNANYRAELQTLGSKYNAMVESLLTFRTVYENLIGNFQTLCTSLNEKGIQVPTNLFEATHINGHSHVYSPNNANAAMNMMNGLPTKSVAGGTNSANIPSIQAILSNGSAPTQQQKPPIQSPTGSVIGPALPLLSTPTLPLATNGPQAAMRASIKLENEPNNEAQAVLRPGFHVLLVEDDAVSIRLCSKFLRKYGCTVEVVTDGLSAISTLEKFRYDLVLMDIVMPNLDGATATSIIRNFDNQTPIIAMTGNIEDQDLITYLQHGMNDILAKPFTKDDLHSMLIRYLKDRIPLRDQQKVQGTPGDDGQRMSISTAHDPSTNVKTPASTHPAQSGAGRHQSPHDLTHRSPNVQLQTSQMQIDQFRDQQKNIQPINTMNPQDALVPDQDVINDEPMLKKQRL</sequence>
<name>G0V6V7_NAUCA</name>
<evidence type="ECO:0000256" key="11">
    <source>
        <dbReference type="PROSITE-ProRule" id="PRU00169"/>
    </source>
</evidence>
<dbReference type="SMART" id="SM00448">
    <property type="entry name" value="REC"/>
    <property type="match status" value="1"/>
</dbReference>
<dbReference type="PROSITE" id="PS00434">
    <property type="entry name" value="HSF_DOMAIN"/>
    <property type="match status" value="1"/>
</dbReference>
<keyword evidence="4 10" id="KW-0805">Transcription regulation</keyword>
<dbReference type="InterPro" id="IPR014402">
    <property type="entry name" value="Sig_transdc_resp-reg_Skn7"/>
</dbReference>
<dbReference type="EMBL" id="HE576752">
    <property type="protein sequence ID" value="CCC67203.1"/>
    <property type="molecule type" value="Genomic_DNA"/>
</dbReference>
<evidence type="ECO:0000256" key="9">
    <source>
        <dbReference type="ARBA" id="ARBA00062447"/>
    </source>
</evidence>
<dbReference type="OMA" id="TNVDPGW"/>
<evidence type="ECO:0000256" key="6">
    <source>
        <dbReference type="ARBA" id="ARBA00023163"/>
    </source>
</evidence>
<protein>
    <recommendedName>
        <fullName evidence="10">Transcription factor</fullName>
    </recommendedName>
</protein>
<dbReference type="SMART" id="SM00415">
    <property type="entry name" value="HSF"/>
    <property type="match status" value="1"/>
</dbReference>
<dbReference type="GO" id="GO:0000156">
    <property type="term" value="F:phosphorelay response regulator activity"/>
    <property type="evidence" value="ECO:0007669"/>
    <property type="project" value="EnsemblFungi"/>
</dbReference>
<dbReference type="InterPro" id="IPR001789">
    <property type="entry name" value="Sig_transdc_resp-reg_receiver"/>
</dbReference>
<dbReference type="GO" id="GO:0043565">
    <property type="term" value="F:sequence-specific DNA binding"/>
    <property type="evidence" value="ECO:0007669"/>
    <property type="project" value="InterPro"/>
</dbReference>
<dbReference type="HOGENOM" id="CLU_008776_3_0_1"/>
<dbReference type="PIRSF" id="PIRSF002595">
    <property type="entry name" value="RR_SKN7"/>
    <property type="match status" value="1"/>
</dbReference>
<feature type="coiled-coil region" evidence="12">
    <location>
        <begin position="191"/>
        <end position="225"/>
    </location>
</feature>
<dbReference type="eggNOG" id="KOG0627">
    <property type="taxonomic scope" value="Eukaryota"/>
</dbReference>
<evidence type="ECO:0000313" key="15">
    <source>
        <dbReference type="EMBL" id="CCC67203.1"/>
    </source>
</evidence>
<evidence type="ECO:0000256" key="12">
    <source>
        <dbReference type="SAM" id="Coils"/>
    </source>
</evidence>
<dbReference type="PRINTS" id="PR00056">
    <property type="entry name" value="HSFDOMAIN"/>
</dbReference>
<evidence type="ECO:0000256" key="1">
    <source>
        <dbReference type="ARBA" id="ARBA00004123"/>
    </source>
</evidence>
<dbReference type="GO" id="GO:0034599">
    <property type="term" value="P:cellular response to oxidative stress"/>
    <property type="evidence" value="ECO:0007669"/>
    <property type="project" value="EnsemblFungi"/>
</dbReference>
<dbReference type="Gene3D" id="1.10.10.10">
    <property type="entry name" value="Winged helix-like DNA-binding domain superfamily/Winged helix DNA-binding domain"/>
    <property type="match status" value="1"/>
</dbReference>
<dbReference type="InterPro" id="IPR000232">
    <property type="entry name" value="HSF_DNA-bd"/>
</dbReference>
<dbReference type="Pfam" id="PF00447">
    <property type="entry name" value="HSF_DNA-bind"/>
    <property type="match status" value="1"/>
</dbReference>
<keyword evidence="2 11" id="KW-0597">Phosphoprotein</keyword>
<dbReference type="InterPro" id="IPR036390">
    <property type="entry name" value="WH_DNA-bd_sf"/>
</dbReference>
<dbReference type="PANTHER" id="PTHR45339:SF1">
    <property type="entry name" value="HYBRID SIGNAL TRANSDUCTION HISTIDINE KINASE J"/>
    <property type="match status" value="1"/>
</dbReference>
<evidence type="ECO:0000256" key="13">
    <source>
        <dbReference type="SAM" id="MobiDB-lite"/>
    </source>
</evidence>
<keyword evidence="12" id="KW-0175">Coiled coil</keyword>
<dbReference type="FunCoup" id="G0V6V7">
    <property type="interactions" value="1006"/>
</dbReference>
<keyword evidence="3" id="KW-0902">Two-component regulatory system</keyword>
<dbReference type="AlphaFoldDB" id="G0V6V7"/>
<proteinExistence type="predicted"/>
<feature type="modified residue" description="4-aspartylphosphate" evidence="11">
    <location>
        <position position="431"/>
    </location>
</feature>
<evidence type="ECO:0000256" key="10">
    <source>
        <dbReference type="PIRNR" id="PIRNR002595"/>
    </source>
</evidence>
<dbReference type="FunFam" id="1.10.10.10:FF:000027">
    <property type="entry name" value="Heat shock transcription factor 1"/>
    <property type="match status" value="1"/>
</dbReference>
<evidence type="ECO:0000256" key="2">
    <source>
        <dbReference type="ARBA" id="ARBA00022553"/>
    </source>
</evidence>
<dbReference type="InParanoid" id="G0V6V7"/>
<comment type="subunit">
    <text evidence="9">Homotrimer. Homotrimerization increases the affinity of HSF1 to DNA.</text>
</comment>
<reference key="2">
    <citation type="submission" date="2011-08" db="EMBL/GenBank/DDBJ databases">
        <title>Genome sequence of Naumovozyma castellii.</title>
        <authorList>
            <person name="Gordon J.L."/>
            <person name="Armisen D."/>
            <person name="Proux-Wera E."/>
            <person name="OhEigeartaigh S.S."/>
            <person name="Byrne K.P."/>
            <person name="Wolfe K.H."/>
        </authorList>
    </citation>
    <scope>NUCLEOTIDE SEQUENCE</scope>
    <source>
        <strain>Type strain:CBS 4309</strain>
    </source>
</reference>
<evidence type="ECO:0000256" key="5">
    <source>
        <dbReference type="ARBA" id="ARBA00023125"/>
    </source>
</evidence>
<dbReference type="GeneID" id="96900684"/>
<feature type="compositionally biased region" description="Polar residues" evidence="13">
    <location>
        <begin position="30"/>
        <end position="42"/>
    </location>
</feature>
<dbReference type="SUPFAM" id="SSF52172">
    <property type="entry name" value="CheY-like"/>
    <property type="match status" value="1"/>
</dbReference>
<feature type="region of interest" description="Disordered" evidence="13">
    <location>
        <begin position="503"/>
        <end position="556"/>
    </location>
</feature>
<feature type="region of interest" description="Disordered" evidence="13">
    <location>
        <begin position="16"/>
        <end position="50"/>
    </location>
</feature>
<dbReference type="Pfam" id="PF00072">
    <property type="entry name" value="Response_reg"/>
    <property type="match status" value="1"/>
</dbReference>
<dbReference type="GO" id="GO:1900101">
    <property type="term" value="P:regulation of endoplasmic reticulum unfolded protein response"/>
    <property type="evidence" value="ECO:0007669"/>
    <property type="project" value="EnsemblFungi"/>
</dbReference>
<keyword evidence="7 10" id="KW-0539">Nucleus</keyword>
<reference evidence="15 16" key="1">
    <citation type="journal article" date="2011" name="Proc. Natl. Acad. Sci. U.S.A.">
        <title>Evolutionary erosion of yeast sex chromosomes by mating-type switching accidents.</title>
        <authorList>
            <person name="Gordon J.L."/>
            <person name="Armisen D."/>
            <person name="Proux-Wera E."/>
            <person name="Oheigeartaigh S.S."/>
            <person name="Byrne K.P."/>
            <person name="Wolfe K.H."/>
        </authorList>
    </citation>
    <scope>NUCLEOTIDE SEQUENCE [LARGE SCALE GENOMIC DNA]</scope>
    <source>
        <strain evidence="16">ATCC 76901 / BCRC 22586 / CBS 4309 / NBRC 1992 / NRRL Y-12630</strain>
    </source>
</reference>
<dbReference type="PROSITE" id="PS50110">
    <property type="entry name" value="RESPONSE_REGULATORY"/>
    <property type="match status" value="1"/>
</dbReference>
<dbReference type="GO" id="GO:0006357">
    <property type="term" value="P:regulation of transcription by RNA polymerase II"/>
    <property type="evidence" value="ECO:0007669"/>
    <property type="project" value="UniProtKB-UniRule"/>
</dbReference>
<comment type="function">
    <text evidence="8">DNA-binding transcription factor that specifically binds heat shock promoter elements (HSE) and activates transcription.</text>
</comment>
<evidence type="ECO:0000256" key="3">
    <source>
        <dbReference type="ARBA" id="ARBA00023012"/>
    </source>
</evidence>
<dbReference type="RefSeq" id="XP_003673586.1">
    <property type="nucleotide sequence ID" value="XM_003673538.1"/>
</dbReference>
<keyword evidence="6 10" id="KW-0804">Transcription</keyword>
<gene>
    <name evidence="15" type="primary">NCAS0A06450</name>
    <name evidence="15" type="ordered locus">NCAS_0A06450</name>
</gene>
<keyword evidence="16" id="KW-1185">Reference proteome</keyword>
<dbReference type="GO" id="GO:0000304">
    <property type="term" value="P:response to singlet oxygen"/>
    <property type="evidence" value="ECO:0007669"/>
    <property type="project" value="EnsemblFungi"/>
</dbReference>
<evidence type="ECO:0000256" key="7">
    <source>
        <dbReference type="ARBA" id="ARBA00023242"/>
    </source>
</evidence>